<dbReference type="PANTHER" id="PTHR11766">
    <property type="entry name" value="TYROSYL-TRNA SYNTHETASE"/>
    <property type="match status" value="1"/>
</dbReference>
<keyword evidence="7 10" id="KW-0648">Protein biosynthesis</keyword>
<dbReference type="InterPro" id="IPR001412">
    <property type="entry name" value="aa-tRNA-synth_I_CS"/>
</dbReference>
<gene>
    <name evidence="10" type="primary">tyrS</name>
    <name evidence="12" type="ORF">F941_00044</name>
</gene>
<evidence type="ECO:0000256" key="1">
    <source>
        <dbReference type="ARBA" id="ARBA00011738"/>
    </source>
</evidence>
<dbReference type="PATRIC" id="fig|1120925.3.peg.53"/>
<dbReference type="eggNOG" id="COG0162">
    <property type="taxonomic scope" value="Bacteria"/>
</dbReference>
<feature type="short sequence motif" description="'HIGH' region" evidence="10">
    <location>
        <begin position="51"/>
        <end position="60"/>
    </location>
</feature>
<dbReference type="GO" id="GO:0005829">
    <property type="term" value="C:cytosol"/>
    <property type="evidence" value="ECO:0007669"/>
    <property type="project" value="TreeGrafter"/>
</dbReference>
<proteinExistence type="inferred from homology"/>
<evidence type="ECO:0000256" key="11">
    <source>
        <dbReference type="PROSITE-ProRule" id="PRU00182"/>
    </source>
</evidence>
<accession>N9DUT8</accession>
<name>N9DUT8_9GAMM</name>
<keyword evidence="2 10" id="KW-0963">Cytoplasm</keyword>
<reference evidence="12 13" key="1">
    <citation type="submission" date="2013-02" db="EMBL/GenBank/DDBJ databases">
        <title>The Genome Sequence of Acinetobacter bouvetii CIP 107468.</title>
        <authorList>
            <consortium name="The Broad Institute Genome Sequencing Platform"/>
            <consortium name="The Broad Institute Genome Sequencing Center for Infectious Disease"/>
            <person name="Cerqueira G."/>
            <person name="Feldgarden M."/>
            <person name="Courvalin P."/>
            <person name="Perichon B."/>
            <person name="Grillot-Courvalin C."/>
            <person name="Clermont D."/>
            <person name="Rocha E."/>
            <person name="Yoon E.-J."/>
            <person name="Nemec A."/>
            <person name="Walker B."/>
            <person name="Young S.K."/>
            <person name="Zeng Q."/>
            <person name="Gargeya S."/>
            <person name="Fitzgerald M."/>
            <person name="Haas B."/>
            <person name="Abouelleil A."/>
            <person name="Alvarado L."/>
            <person name="Arachchi H.M."/>
            <person name="Berlin A.M."/>
            <person name="Chapman S.B."/>
            <person name="Dewar J."/>
            <person name="Goldberg J."/>
            <person name="Griggs A."/>
            <person name="Gujja S."/>
            <person name="Hansen M."/>
            <person name="Howarth C."/>
            <person name="Imamovic A."/>
            <person name="Larimer J."/>
            <person name="McCowan C."/>
            <person name="Murphy C."/>
            <person name="Neiman D."/>
            <person name="Pearson M."/>
            <person name="Priest M."/>
            <person name="Roberts A."/>
            <person name="Saif S."/>
            <person name="Shea T."/>
            <person name="Sisk P."/>
            <person name="Sykes S."/>
            <person name="Wortman J."/>
            <person name="Nusbaum C."/>
            <person name="Birren B."/>
        </authorList>
    </citation>
    <scope>NUCLEOTIDE SEQUENCE [LARGE SCALE GENOMIC DNA]</scope>
    <source>
        <strain evidence="12 13">CIP 107468</strain>
    </source>
</reference>
<dbReference type="NCBIfam" id="TIGR00234">
    <property type="entry name" value="tyrS"/>
    <property type="match status" value="1"/>
</dbReference>
<comment type="similarity">
    <text evidence="10">Belongs to the class-I aminoacyl-tRNA synthetase family. TyrS type 2 subfamily.</text>
</comment>
<evidence type="ECO:0000256" key="9">
    <source>
        <dbReference type="ARBA" id="ARBA00048248"/>
    </source>
</evidence>
<dbReference type="Pfam" id="PF00579">
    <property type="entry name" value="tRNA-synt_1b"/>
    <property type="match status" value="1"/>
</dbReference>
<dbReference type="PRINTS" id="PR01040">
    <property type="entry name" value="TRNASYNTHTYR"/>
</dbReference>
<keyword evidence="5 10" id="KW-0067">ATP-binding</keyword>
<dbReference type="InterPro" id="IPR036986">
    <property type="entry name" value="S4_RNA-bd_sf"/>
</dbReference>
<dbReference type="Gene3D" id="3.40.50.620">
    <property type="entry name" value="HUPs"/>
    <property type="match status" value="1"/>
</dbReference>
<dbReference type="InterPro" id="IPR024088">
    <property type="entry name" value="Tyr-tRNA-ligase_bac-type"/>
</dbReference>
<feature type="binding site" evidence="10">
    <location>
        <position position="238"/>
    </location>
    <ligand>
        <name>ATP</name>
        <dbReference type="ChEBI" id="CHEBI:30616"/>
    </ligand>
</feature>
<comment type="subunit">
    <text evidence="1 10">Homodimer.</text>
</comment>
<organism evidence="12 13">
    <name type="scientific">Acinetobacter bouvetii DSM 14964 = CIP 107468</name>
    <dbReference type="NCBI Taxonomy" id="1120925"/>
    <lineage>
        <taxon>Bacteria</taxon>
        <taxon>Pseudomonadati</taxon>
        <taxon>Pseudomonadota</taxon>
        <taxon>Gammaproteobacteria</taxon>
        <taxon>Moraxellales</taxon>
        <taxon>Moraxellaceae</taxon>
        <taxon>Acinetobacter</taxon>
    </lineage>
</organism>
<dbReference type="EC" id="6.1.1.1" evidence="10"/>
<evidence type="ECO:0000256" key="7">
    <source>
        <dbReference type="ARBA" id="ARBA00022917"/>
    </source>
</evidence>
<comment type="subcellular location">
    <subcellularLocation>
        <location evidence="10">Cytoplasm</location>
    </subcellularLocation>
</comment>
<evidence type="ECO:0000256" key="3">
    <source>
        <dbReference type="ARBA" id="ARBA00022598"/>
    </source>
</evidence>
<comment type="catalytic activity">
    <reaction evidence="9 10">
        <text>tRNA(Tyr) + L-tyrosine + ATP = L-tyrosyl-tRNA(Tyr) + AMP + diphosphate + H(+)</text>
        <dbReference type="Rhea" id="RHEA:10220"/>
        <dbReference type="Rhea" id="RHEA-COMP:9706"/>
        <dbReference type="Rhea" id="RHEA-COMP:9707"/>
        <dbReference type="ChEBI" id="CHEBI:15378"/>
        <dbReference type="ChEBI" id="CHEBI:30616"/>
        <dbReference type="ChEBI" id="CHEBI:33019"/>
        <dbReference type="ChEBI" id="CHEBI:58315"/>
        <dbReference type="ChEBI" id="CHEBI:78442"/>
        <dbReference type="ChEBI" id="CHEBI:78536"/>
        <dbReference type="ChEBI" id="CHEBI:456215"/>
        <dbReference type="EC" id="6.1.1.1"/>
    </reaction>
</comment>
<dbReference type="GO" id="GO:0003723">
    <property type="term" value="F:RNA binding"/>
    <property type="evidence" value="ECO:0007669"/>
    <property type="project" value="UniProtKB-KW"/>
</dbReference>
<keyword evidence="13" id="KW-1185">Reference proteome</keyword>
<dbReference type="InterPro" id="IPR002305">
    <property type="entry name" value="aa-tRNA-synth_Ic"/>
</dbReference>
<dbReference type="RefSeq" id="WP_005006529.1">
    <property type="nucleotide sequence ID" value="NZ_KB849725.1"/>
</dbReference>
<dbReference type="CDD" id="cd00805">
    <property type="entry name" value="TyrRS_core"/>
    <property type="match status" value="1"/>
</dbReference>
<dbReference type="GO" id="GO:0004831">
    <property type="term" value="F:tyrosine-tRNA ligase activity"/>
    <property type="evidence" value="ECO:0007669"/>
    <property type="project" value="UniProtKB-UniRule"/>
</dbReference>
<evidence type="ECO:0000256" key="8">
    <source>
        <dbReference type="ARBA" id="ARBA00023146"/>
    </source>
</evidence>
<protein>
    <recommendedName>
        <fullName evidence="10">Tyrosine--tRNA ligase</fullName>
        <ecNumber evidence="10">6.1.1.1</ecNumber>
    </recommendedName>
    <alternativeName>
        <fullName evidence="10">Tyrosyl-tRNA synthetase</fullName>
        <shortName evidence="10">TyrRS</shortName>
    </alternativeName>
</protein>
<keyword evidence="3 10" id="KW-0436">Ligase</keyword>
<dbReference type="InterPro" id="IPR024108">
    <property type="entry name" value="Tyr-tRNA-ligase_bac_2"/>
</dbReference>
<dbReference type="CDD" id="cd00165">
    <property type="entry name" value="S4"/>
    <property type="match status" value="1"/>
</dbReference>
<dbReference type="GO" id="GO:0005524">
    <property type="term" value="F:ATP binding"/>
    <property type="evidence" value="ECO:0007669"/>
    <property type="project" value="UniProtKB-UniRule"/>
</dbReference>
<dbReference type="SUPFAM" id="SSF55174">
    <property type="entry name" value="Alpha-L RNA-binding motif"/>
    <property type="match status" value="1"/>
</dbReference>
<evidence type="ECO:0000256" key="10">
    <source>
        <dbReference type="HAMAP-Rule" id="MF_02007"/>
    </source>
</evidence>
<dbReference type="PROSITE" id="PS00178">
    <property type="entry name" value="AA_TRNA_LIGASE_I"/>
    <property type="match status" value="1"/>
</dbReference>
<evidence type="ECO:0000256" key="6">
    <source>
        <dbReference type="ARBA" id="ARBA00022884"/>
    </source>
</evidence>
<dbReference type="OrthoDB" id="9804243at2"/>
<evidence type="ECO:0000256" key="5">
    <source>
        <dbReference type="ARBA" id="ARBA00022840"/>
    </source>
</evidence>
<keyword evidence="6 11" id="KW-0694">RNA-binding</keyword>
<dbReference type="InterPro" id="IPR002307">
    <property type="entry name" value="Tyr-tRNA-ligase"/>
</dbReference>
<evidence type="ECO:0000313" key="13">
    <source>
        <dbReference type="Proteomes" id="UP000018460"/>
    </source>
</evidence>
<keyword evidence="4 10" id="KW-0547">Nucleotide-binding</keyword>
<comment type="function">
    <text evidence="10">Catalyzes the attachment of tyrosine to tRNA(Tyr) in a two-step reaction: tyrosine is first activated by ATP to form Tyr-AMP and then transferred to the acceptor end of tRNA(Tyr).</text>
</comment>
<dbReference type="Gene3D" id="3.10.290.10">
    <property type="entry name" value="RNA-binding S4 domain"/>
    <property type="match status" value="1"/>
</dbReference>
<dbReference type="Proteomes" id="UP000018460">
    <property type="component" value="Unassembled WGS sequence"/>
</dbReference>
<feature type="short sequence motif" description="'KMSKS' region" evidence="10">
    <location>
        <begin position="235"/>
        <end position="239"/>
    </location>
</feature>
<dbReference type="FunFam" id="3.40.50.620:FF:000061">
    <property type="entry name" value="Tyrosine--tRNA ligase"/>
    <property type="match status" value="1"/>
</dbReference>
<dbReference type="PANTHER" id="PTHR11766:SF1">
    <property type="entry name" value="TYROSINE--TRNA LIGASE"/>
    <property type="match status" value="1"/>
</dbReference>
<dbReference type="Gene3D" id="1.10.240.10">
    <property type="entry name" value="Tyrosyl-Transfer RNA Synthetase"/>
    <property type="match status" value="1"/>
</dbReference>
<sequence>MCLGFVMSNFLPAEEQLALIQRGTHEIISEEDLLKKLKENRPLKIKAGFDPTAPDLHLGHTVLINKLKVFQDLGHDVTFLIGDYTAMIGDPTGKSATRPPLSREQVLENAKTYQEQVFKILDPNKTKVRFNSEWFAEKTAADLIQLASQQTVARMLERDDFTKRYNSHQPIAIHEFLYPLVQGYDSIALEADVELGGTDQTFNLLMGRTLQGRYDQEAQVCITVPILEGLDGVNKMSKSLGNYIGVFDAPGAMYQKVLSMPDALIERYFELLSFKSIEEIQQLLKEVAEGRNPQEVKKILALELVERFHGAEAAKNAHKGAGNRIIEGEIPEDIETVDVNFIVDVPYLVSVINRARLTKSSAQTKDALKRGAVRVNGDVVNNPQIELLHGNEYIIQVGKKAIKKVRIIQSSFIQHMSVSEVGECFELDVIFEKSNLIYTYIISPNLKLEFDELLSDDSRGKWFNKKVKDQISFTSRPQ</sequence>
<keyword evidence="8 10" id="KW-0030">Aminoacyl-tRNA synthetase</keyword>
<dbReference type="SUPFAM" id="SSF52374">
    <property type="entry name" value="Nucleotidylyl transferase"/>
    <property type="match status" value="1"/>
</dbReference>
<dbReference type="EMBL" id="APQD01000001">
    <property type="protein sequence ID" value="ENV84405.1"/>
    <property type="molecule type" value="Genomic_DNA"/>
</dbReference>
<dbReference type="GO" id="GO:0006437">
    <property type="term" value="P:tyrosyl-tRNA aminoacylation"/>
    <property type="evidence" value="ECO:0007669"/>
    <property type="project" value="UniProtKB-UniRule"/>
</dbReference>
<dbReference type="PROSITE" id="PS50889">
    <property type="entry name" value="S4"/>
    <property type="match status" value="1"/>
</dbReference>
<evidence type="ECO:0000256" key="4">
    <source>
        <dbReference type="ARBA" id="ARBA00022741"/>
    </source>
</evidence>
<comment type="caution">
    <text evidence="12">The sequence shown here is derived from an EMBL/GenBank/DDBJ whole genome shotgun (WGS) entry which is preliminary data.</text>
</comment>
<dbReference type="InterPro" id="IPR014729">
    <property type="entry name" value="Rossmann-like_a/b/a_fold"/>
</dbReference>
<evidence type="ECO:0000313" key="12">
    <source>
        <dbReference type="EMBL" id="ENV84405.1"/>
    </source>
</evidence>
<dbReference type="AlphaFoldDB" id="N9DUT8"/>
<evidence type="ECO:0000256" key="2">
    <source>
        <dbReference type="ARBA" id="ARBA00022490"/>
    </source>
</evidence>
<dbReference type="HAMAP" id="MF_02007">
    <property type="entry name" value="Tyr_tRNA_synth_type2"/>
    <property type="match status" value="1"/>
</dbReference>